<name>A0A645IM51_9ZZZZ</name>
<evidence type="ECO:0000313" key="1">
    <source>
        <dbReference type="EMBL" id="MPN52337.1"/>
    </source>
</evidence>
<dbReference type="AlphaFoldDB" id="A0A645IM51"/>
<proteinExistence type="predicted"/>
<gene>
    <name evidence="1" type="ORF">SDC9_199993</name>
</gene>
<comment type="caution">
    <text evidence="1">The sequence shown here is derived from an EMBL/GenBank/DDBJ whole genome shotgun (WGS) entry which is preliminary data.</text>
</comment>
<protein>
    <submittedName>
        <fullName evidence="1">Uncharacterized protein</fullName>
    </submittedName>
</protein>
<dbReference type="EMBL" id="VSSQ01118345">
    <property type="protein sequence ID" value="MPN52337.1"/>
    <property type="molecule type" value="Genomic_DNA"/>
</dbReference>
<sequence>MEWFAASIIVEPEFFQKFDLILEREFHVHFRGDGGEDLSHHAAPHVFAFDVLGIGILSGEFVGIVVTAAGA</sequence>
<reference evidence="1" key="1">
    <citation type="submission" date="2019-08" db="EMBL/GenBank/DDBJ databases">
        <authorList>
            <person name="Kucharzyk K."/>
            <person name="Murdoch R.W."/>
            <person name="Higgins S."/>
            <person name="Loffler F."/>
        </authorList>
    </citation>
    <scope>NUCLEOTIDE SEQUENCE</scope>
</reference>
<organism evidence="1">
    <name type="scientific">bioreactor metagenome</name>
    <dbReference type="NCBI Taxonomy" id="1076179"/>
    <lineage>
        <taxon>unclassified sequences</taxon>
        <taxon>metagenomes</taxon>
        <taxon>ecological metagenomes</taxon>
    </lineage>
</organism>
<accession>A0A645IM51</accession>